<feature type="repeat" description="TPR" evidence="3">
    <location>
        <begin position="87"/>
        <end position="120"/>
    </location>
</feature>
<dbReference type="EMBL" id="UYYG01001224">
    <property type="protein sequence ID" value="VDN60581.1"/>
    <property type="molecule type" value="Genomic_DNA"/>
</dbReference>
<dbReference type="Gene3D" id="1.25.40.1010">
    <property type="match status" value="1"/>
</dbReference>
<dbReference type="Pfam" id="PF12569">
    <property type="entry name" value="NatA_aux_su"/>
    <property type="match status" value="1"/>
</dbReference>
<dbReference type="InterPro" id="IPR019734">
    <property type="entry name" value="TPR_rpt"/>
</dbReference>
<keyword evidence="7" id="KW-1185">Reference proteome</keyword>
<dbReference type="Gene3D" id="1.25.40.1040">
    <property type="match status" value="1"/>
</dbReference>
<dbReference type="SMART" id="SM00028">
    <property type="entry name" value="TPR"/>
    <property type="match status" value="5"/>
</dbReference>
<gene>
    <name evidence="5" type="ORF">DME_LOCUS10554</name>
</gene>
<dbReference type="PANTHER" id="PTHR22767">
    <property type="entry name" value="N-TERMINAL ACETYLTRANSFERASE-RELATED"/>
    <property type="match status" value="1"/>
</dbReference>
<evidence type="ECO:0000313" key="8">
    <source>
        <dbReference type="WBParaSite" id="DME_0000894601-mRNA-1"/>
    </source>
</evidence>
<sequence length="852" mass="98795">MVPPAGQSSNQPLGPKELTLFRKIVKHYEHKQYKNGIRCSKLILSNPQYSEHGETLAMKGLLLNCLGKRDEAQDCVKRGLKADIRSHVCWHVFGLIQRSEKKYDEAMKAYKQALKLDSNNMQILRDLSLLQIQMRDLDGYRDTRYRLLMLRPQQRVAWIGYATAYHLLKDYDMALKIVNEFCNNNKPAEYDVEQSELILYQNMILRESGQFDLALRKIEENAAHVLDRIKYMEIRGELLMHLGKNEKAESVYWNLIERNPENIAYYKAIEKCRRLEENDVSERYGIYKKALAMKPWASVPKSAPLYFLQGKEFEVLLLSYLITGLRKGIPSLFKYLIPLYADSDKVHFLERTLLDFIKRLEENGYKNGSLDGDNRPDSPTTVVWLYYLIAQHYDRLGSLQQAIMYIDRAIQHTPTLIELYMVKAKIRKHAGDERDAAKIMEEAQSLDTADRYINSKCAKYMLRAGLMKEAENICSKFTREGVNASVNLNEMQCMWYEIECARAFERLGKYGDALKKCHEVERHFVGIVEDQYDFHSYCIRKMTLTSYIELLRLEDVLRRHKFYYEAAKIAIKIYLRMFDRPDDFNPVKQNGEVNLSAVELKKLKKKQNKEKAREAMEAAARQKQHNQKKVDVEVEGFALEPLDPEKLLKVDDPLEEASKFVQPLLQLNCKEFGAYTLGFEVYYRKKKVLLMLQCLNKAAKIDEKNPQLHVARAKYLHFYANARLNGTVGKLAETVTDELFPSTRSAVELNDSFKLSHLNSFPHRMAVAEVDICLDSSSSSSVKNWLIKSLEDERLSGITLKNLSELYNGVSLGRYGQWTSEELSLLKKQCHHLYKSATLFADTAEPIVIPQQ</sequence>
<feature type="coiled-coil region" evidence="4">
    <location>
        <begin position="602"/>
        <end position="629"/>
    </location>
</feature>
<dbReference type="Proteomes" id="UP000038040">
    <property type="component" value="Unplaced"/>
</dbReference>
<name>A0A0N4UM84_DRAME</name>
<evidence type="ECO:0000256" key="4">
    <source>
        <dbReference type="SAM" id="Coils"/>
    </source>
</evidence>
<proteinExistence type="predicted"/>
<evidence type="ECO:0000313" key="5">
    <source>
        <dbReference type="EMBL" id="VDN60581.1"/>
    </source>
</evidence>
<evidence type="ECO:0000256" key="1">
    <source>
        <dbReference type="ARBA" id="ARBA00022737"/>
    </source>
</evidence>
<evidence type="ECO:0000256" key="2">
    <source>
        <dbReference type="ARBA" id="ARBA00022803"/>
    </source>
</evidence>
<dbReference type="GO" id="GO:0031415">
    <property type="term" value="C:NatA complex"/>
    <property type="evidence" value="ECO:0007669"/>
    <property type="project" value="TreeGrafter"/>
</dbReference>
<reference evidence="5 7" key="2">
    <citation type="submission" date="2018-11" db="EMBL/GenBank/DDBJ databases">
        <authorList>
            <consortium name="Pathogen Informatics"/>
        </authorList>
    </citation>
    <scope>NUCLEOTIDE SEQUENCE [LARGE SCALE GENOMIC DNA]</scope>
</reference>
<organism evidence="6 8">
    <name type="scientific">Dracunculus medinensis</name>
    <name type="common">Guinea worm</name>
    <dbReference type="NCBI Taxonomy" id="318479"/>
    <lineage>
        <taxon>Eukaryota</taxon>
        <taxon>Metazoa</taxon>
        <taxon>Ecdysozoa</taxon>
        <taxon>Nematoda</taxon>
        <taxon>Chromadorea</taxon>
        <taxon>Rhabditida</taxon>
        <taxon>Spirurina</taxon>
        <taxon>Dracunculoidea</taxon>
        <taxon>Dracunculidae</taxon>
        <taxon>Dracunculus</taxon>
    </lineage>
</organism>
<protein>
    <submittedName>
        <fullName evidence="8">N-alpha-acetyltransferase 16, NatA auxiliary subunit</fullName>
    </submittedName>
</protein>
<dbReference type="InterPro" id="IPR011990">
    <property type="entry name" value="TPR-like_helical_dom_sf"/>
</dbReference>
<keyword evidence="4" id="KW-0175">Coiled coil</keyword>
<accession>A0A0N4UM84</accession>
<dbReference type="Pfam" id="PF13414">
    <property type="entry name" value="TPR_11"/>
    <property type="match status" value="1"/>
</dbReference>
<dbReference type="STRING" id="318479.A0A0N4UM84"/>
<dbReference type="OrthoDB" id="10263032at2759"/>
<feature type="repeat" description="TPR" evidence="3">
    <location>
        <begin position="383"/>
        <end position="416"/>
    </location>
</feature>
<reference evidence="8" key="1">
    <citation type="submission" date="2016-04" db="UniProtKB">
        <authorList>
            <consortium name="WormBaseParasite"/>
        </authorList>
    </citation>
    <scope>IDENTIFICATION</scope>
</reference>
<dbReference type="InterPro" id="IPR021183">
    <property type="entry name" value="NatA_aux_su"/>
</dbReference>
<evidence type="ECO:0000313" key="7">
    <source>
        <dbReference type="Proteomes" id="UP000274756"/>
    </source>
</evidence>
<dbReference type="WBParaSite" id="DME_0000894601-mRNA-1">
    <property type="protein sequence ID" value="DME_0000894601-mRNA-1"/>
    <property type="gene ID" value="DME_0000894601"/>
</dbReference>
<dbReference type="PROSITE" id="PS50005">
    <property type="entry name" value="TPR"/>
    <property type="match status" value="2"/>
</dbReference>
<dbReference type="SUPFAM" id="SSF48452">
    <property type="entry name" value="TPR-like"/>
    <property type="match status" value="1"/>
</dbReference>
<evidence type="ECO:0000313" key="6">
    <source>
        <dbReference type="Proteomes" id="UP000038040"/>
    </source>
</evidence>
<dbReference type="Proteomes" id="UP000274756">
    <property type="component" value="Unassembled WGS sequence"/>
</dbReference>
<dbReference type="FunFam" id="1.25.40.1040:FF:000003">
    <property type="entry name" value="N-terminal acetyltransferase A, auxiliary subunit"/>
    <property type="match status" value="1"/>
</dbReference>
<evidence type="ECO:0000256" key="3">
    <source>
        <dbReference type="PROSITE-ProRule" id="PRU00339"/>
    </source>
</evidence>
<dbReference type="PIRSF" id="PIRSF000422">
    <property type="entry name" value="N-terminal-AcTrfase-A_aux_su"/>
    <property type="match status" value="1"/>
</dbReference>
<keyword evidence="2 3" id="KW-0802">TPR repeat</keyword>
<keyword evidence="1" id="KW-0677">Repeat</keyword>
<dbReference type="AlphaFoldDB" id="A0A0N4UM84"/>
<dbReference type="PANTHER" id="PTHR22767:SF2">
    <property type="entry name" value="N(ALPHA)-ACETYLTRANSFERASE 15_16, ISOFORM A"/>
    <property type="match status" value="1"/>
</dbReference>